<gene>
    <name evidence="2" type="ORF">PVL29_018602</name>
</gene>
<dbReference type="PANTHER" id="PTHR33237">
    <property type="entry name" value="F2P16.13 PROTEIN-RELATED"/>
    <property type="match status" value="1"/>
</dbReference>
<evidence type="ECO:0008006" key="4">
    <source>
        <dbReference type="Google" id="ProtNLM"/>
    </source>
</evidence>
<keyword evidence="1" id="KW-0472">Membrane</keyword>
<evidence type="ECO:0000256" key="1">
    <source>
        <dbReference type="SAM" id="Phobius"/>
    </source>
</evidence>
<evidence type="ECO:0000313" key="3">
    <source>
        <dbReference type="Proteomes" id="UP001168098"/>
    </source>
</evidence>
<organism evidence="2 3">
    <name type="scientific">Vitis rotundifolia</name>
    <name type="common">Muscadine grape</name>
    <dbReference type="NCBI Taxonomy" id="103349"/>
    <lineage>
        <taxon>Eukaryota</taxon>
        <taxon>Viridiplantae</taxon>
        <taxon>Streptophyta</taxon>
        <taxon>Embryophyta</taxon>
        <taxon>Tracheophyta</taxon>
        <taxon>Spermatophyta</taxon>
        <taxon>Magnoliopsida</taxon>
        <taxon>eudicotyledons</taxon>
        <taxon>Gunneridae</taxon>
        <taxon>Pentapetalae</taxon>
        <taxon>rosids</taxon>
        <taxon>Vitales</taxon>
        <taxon>Vitaceae</taxon>
        <taxon>Viteae</taxon>
        <taxon>Vitis</taxon>
    </lineage>
</organism>
<comment type="caution">
    <text evidence="2">The sequence shown here is derived from an EMBL/GenBank/DDBJ whole genome shotgun (WGS) entry which is preliminary data.</text>
</comment>
<reference evidence="2 3" key="1">
    <citation type="journal article" date="2023" name="BMC Biotechnol.">
        <title>Vitis rotundifolia cv Carlos genome sequencing.</title>
        <authorList>
            <person name="Huff M."/>
            <person name="Hulse-Kemp A."/>
            <person name="Scheffler B."/>
            <person name="Youngblood R."/>
            <person name="Simpson S."/>
            <person name="Babiker E."/>
            <person name="Staton M."/>
        </authorList>
    </citation>
    <scope>NUCLEOTIDE SEQUENCE [LARGE SCALE GENOMIC DNA]</scope>
    <source>
        <tissue evidence="2">Leaf</tissue>
    </source>
</reference>
<keyword evidence="1" id="KW-1133">Transmembrane helix</keyword>
<sequence length="186" mass="20611">MVQQSLYPTSLAFCLLQVLISSLLSVTTAMARPLPSLALQNLSFLTLPAATFFFLIIAIFSIISLVSFLCASHRITKPHKLKKEGKGAAKSKLVRSLNSNISSKALLMVKMVSWRKVQVEGEEVEEGDYNSDGDDDEAVWKRTIMMGERCRPLDFSGKIIYDSQGNLLPNSPNKKHYSALVSLENT</sequence>
<protein>
    <recommendedName>
        <fullName evidence="4">Transmembrane protein</fullName>
    </recommendedName>
</protein>
<feature type="transmembrane region" description="Helical" evidence="1">
    <location>
        <begin position="47"/>
        <end position="71"/>
    </location>
</feature>
<keyword evidence="3" id="KW-1185">Reference proteome</keyword>
<proteinExistence type="predicted"/>
<evidence type="ECO:0000313" key="2">
    <source>
        <dbReference type="EMBL" id="KAJ9682706.1"/>
    </source>
</evidence>
<keyword evidence="1" id="KW-0812">Transmembrane</keyword>
<dbReference type="AlphaFoldDB" id="A0AA39DG31"/>
<dbReference type="PANTHER" id="PTHR33237:SF31">
    <property type="entry name" value="F2P16.13 PROTEIN"/>
    <property type="match status" value="1"/>
</dbReference>
<dbReference type="EMBL" id="JARBHA010000014">
    <property type="protein sequence ID" value="KAJ9682706.1"/>
    <property type="molecule type" value="Genomic_DNA"/>
</dbReference>
<name>A0AA39DG31_VITRO</name>
<dbReference type="Proteomes" id="UP001168098">
    <property type="component" value="Unassembled WGS sequence"/>
</dbReference>
<accession>A0AA39DG31</accession>